<keyword evidence="4" id="KW-1003">Cell membrane</keyword>
<feature type="transmembrane region" description="Helical" evidence="9">
    <location>
        <begin position="155"/>
        <end position="177"/>
    </location>
</feature>
<dbReference type="Proteomes" id="UP000192050">
    <property type="component" value="Chromosome"/>
</dbReference>
<dbReference type="GO" id="GO:0015293">
    <property type="term" value="F:symporter activity"/>
    <property type="evidence" value="ECO:0007669"/>
    <property type="project" value="UniProtKB-KW"/>
</dbReference>
<evidence type="ECO:0000256" key="5">
    <source>
        <dbReference type="ARBA" id="ARBA00022692"/>
    </source>
</evidence>
<feature type="domain" description="Major facilitator superfamily (MFS) profile" evidence="10">
    <location>
        <begin position="16"/>
        <end position="424"/>
    </location>
</feature>
<protein>
    <submittedName>
        <fullName evidence="11">Major facilitator superfamily permease</fullName>
    </submittedName>
</protein>
<sequence>MSENKFIGFTRNELLQVSAAWGGWILDGYTSIAYLLVFSYISVLIFPKYLGYLALILTLLPVTFGAAARSVGSVILGNFIGDRKGRKNLLSISIIGFSVLSAAIGLLPTYSQAGIASPILLYALLFLDGIFAGAEYGGGTALSMESVSPEKREQAGAFVQSGYGTGYFLIVFVEILLLRSMGSAAFASYGWRILMLTAIIPGVITLVIRRLSKETEVFDRMKAENSIEKSPVRKMFKNRSSIVFGFMITAGLLFMNTATASFYPVVGSVDFLNLGSGLLYALLVINFFSLIGVWSGGILARSFRDRRRPMLIFSIIFTVPTALFVIFGYTTNIMDFTIVFSIQLFLEALIFSALPVFLAESFSKKFRSTAVGLIYNGGAIFGGTAIVLLTAPAHIINIRTLWIVEVYIAGIILILGLIFYKKQENTSDPIEN</sequence>
<dbReference type="SUPFAM" id="SSF103473">
    <property type="entry name" value="MFS general substrate transporter"/>
    <property type="match status" value="1"/>
</dbReference>
<dbReference type="RefSeq" id="WP_081141788.1">
    <property type="nucleotide sequence ID" value="NZ_CP015363.1"/>
</dbReference>
<dbReference type="OrthoDB" id="117970at2157"/>
<keyword evidence="7 9" id="KW-1133">Transmembrane helix</keyword>
<proteinExistence type="inferred from homology"/>
<dbReference type="PANTHER" id="PTHR43528">
    <property type="entry name" value="ALPHA-KETOGLUTARATE PERMEASE"/>
    <property type="match status" value="1"/>
</dbReference>
<accession>A0A1V0N3B7</accession>
<evidence type="ECO:0000256" key="4">
    <source>
        <dbReference type="ARBA" id="ARBA00022475"/>
    </source>
</evidence>
<feature type="transmembrane region" description="Helical" evidence="9">
    <location>
        <begin position="89"/>
        <end position="107"/>
    </location>
</feature>
<gene>
    <name evidence="11" type="ORF">FAD_0684</name>
</gene>
<feature type="transmembrane region" description="Helical" evidence="9">
    <location>
        <begin position="113"/>
        <end position="134"/>
    </location>
</feature>
<evidence type="ECO:0000256" key="6">
    <source>
        <dbReference type="ARBA" id="ARBA00022847"/>
    </source>
</evidence>
<dbReference type="PANTHER" id="PTHR43528:SF1">
    <property type="entry name" value="ALPHA-KETOGLUTARATE PERMEASE"/>
    <property type="match status" value="1"/>
</dbReference>
<evidence type="ECO:0000256" key="9">
    <source>
        <dbReference type="SAM" id="Phobius"/>
    </source>
</evidence>
<keyword evidence="3" id="KW-0813">Transport</keyword>
<feature type="transmembrane region" description="Helical" evidence="9">
    <location>
        <begin position="242"/>
        <end position="266"/>
    </location>
</feature>
<evidence type="ECO:0000256" key="7">
    <source>
        <dbReference type="ARBA" id="ARBA00022989"/>
    </source>
</evidence>
<comment type="similarity">
    <text evidence="2">Belongs to the major facilitator superfamily. Metabolite:H+ Symporter (MHS) family (TC 2.A.1.6) family.</text>
</comment>
<dbReference type="PROSITE" id="PS00217">
    <property type="entry name" value="SUGAR_TRANSPORT_2"/>
    <property type="match status" value="1"/>
</dbReference>
<name>A0A1V0N3B7_9ARCH</name>
<evidence type="ECO:0000256" key="8">
    <source>
        <dbReference type="ARBA" id="ARBA00023136"/>
    </source>
</evidence>
<keyword evidence="8 9" id="KW-0472">Membrane</keyword>
<feature type="transmembrane region" description="Helical" evidence="9">
    <location>
        <begin position="189"/>
        <end position="208"/>
    </location>
</feature>
<evidence type="ECO:0000256" key="2">
    <source>
        <dbReference type="ARBA" id="ARBA00008240"/>
    </source>
</evidence>
<keyword evidence="6" id="KW-0769">Symport</keyword>
<organism evidence="11 12">
    <name type="scientific">Ferroplasma acidiphilum</name>
    <dbReference type="NCBI Taxonomy" id="74969"/>
    <lineage>
        <taxon>Archaea</taxon>
        <taxon>Methanobacteriati</taxon>
        <taxon>Thermoplasmatota</taxon>
        <taxon>Thermoplasmata</taxon>
        <taxon>Thermoplasmatales</taxon>
        <taxon>Ferroplasmaceae</taxon>
        <taxon>Ferroplasma</taxon>
    </lineage>
</organism>
<dbReference type="STRING" id="74969.FAD_0684"/>
<evidence type="ECO:0000259" key="10">
    <source>
        <dbReference type="PROSITE" id="PS50850"/>
    </source>
</evidence>
<feature type="transmembrane region" description="Helical" evidence="9">
    <location>
        <begin position="401"/>
        <end position="420"/>
    </location>
</feature>
<dbReference type="AlphaFoldDB" id="A0A1V0N3B7"/>
<feature type="transmembrane region" description="Helical" evidence="9">
    <location>
        <begin position="49"/>
        <end position="68"/>
    </location>
</feature>
<dbReference type="KEGG" id="fai:FAD_0684"/>
<comment type="subcellular location">
    <subcellularLocation>
        <location evidence="1">Cell membrane</location>
        <topology evidence="1">Multi-pass membrane protein</topology>
    </subcellularLocation>
</comment>
<evidence type="ECO:0000256" key="3">
    <source>
        <dbReference type="ARBA" id="ARBA00022448"/>
    </source>
</evidence>
<feature type="transmembrane region" description="Helical" evidence="9">
    <location>
        <begin position="21"/>
        <end position="43"/>
    </location>
</feature>
<feature type="transmembrane region" description="Helical" evidence="9">
    <location>
        <begin position="311"/>
        <end position="330"/>
    </location>
</feature>
<dbReference type="InterPro" id="IPR011701">
    <property type="entry name" value="MFS"/>
</dbReference>
<dbReference type="Pfam" id="PF07690">
    <property type="entry name" value="MFS_1"/>
    <property type="match status" value="1"/>
</dbReference>
<reference evidence="11 12" key="1">
    <citation type="submission" date="2011-10" db="EMBL/GenBank/DDBJ databases">
        <title>Metabolic and evolutionary patterns in the extreme acidophile Ferroplasma acidiphilum.</title>
        <authorList>
            <person name="Golyshina O.V."/>
            <person name="Kozyavkin S.A."/>
            <person name="Tatusov R.L."/>
            <person name="Slesarev A.I."/>
            <person name="Golyshin P.N."/>
        </authorList>
    </citation>
    <scope>NUCLEOTIDE SEQUENCE [LARGE SCALE GENOMIC DNA]</scope>
    <source>
        <strain evidence="12">Y</strain>
    </source>
</reference>
<dbReference type="GeneID" id="31676185"/>
<keyword evidence="12" id="KW-1185">Reference proteome</keyword>
<evidence type="ECO:0000256" key="1">
    <source>
        <dbReference type="ARBA" id="ARBA00004651"/>
    </source>
</evidence>
<dbReference type="EMBL" id="CP015363">
    <property type="protein sequence ID" value="ARD84591.1"/>
    <property type="molecule type" value="Genomic_DNA"/>
</dbReference>
<dbReference type="GO" id="GO:0005886">
    <property type="term" value="C:plasma membrane"/>
    <property type="evidence" value="ECO:0007669"/>
    <property type="project" value="UniProtKB-SubCell"/>
</dbReference>
<evidence type="ECO:0000313" key="12">
    <source>
        <dbReference type="Proteomes" id="UP000192050"/>
    </source>
</evidence>
<keyword evidence="5 9" id="KW-0812">Transmembrane</keyword>
<feature type="transmembrane region" description="Helical" evidence="9">
    <location>
        <begin position="278"/>
        <end position="299"/>
    </location>
</feature>
<feature type="transmembrane region" description="Helical" evidence="9">
    <location>
        <begin position="370"/>
        <end position="395"/>
    </location>
</feature>
<feature type="transmembrane region" description="Helical" evidence="9">
    <location>
        <begin position="336"/>
        <end position="358"/>
    </location>
</feature>
<dbReference type="PROSITE" id="PS50850">
    <property type="entry name" value="MFS"/>
    <property type="match status" value="1"/>
</dbReference>
<dbReference type="InterPro" id="IPR051084">
    <property type="entry name" value="H+-coupled_symporters"/>
</dbReference>
<dbReference type="InterPro" id="IPR005829">
    <property type="entry name" value="Sugar_transporter_CS"/>
</dbReference>
<dbReference type="InterPro" id="IPR020846">
    <property type="entry name" value="MFS_dom"/>
</dbReference>
<dbReference type="InterPro" id="IPR036259">
    <property type="entry name" value="MFS_trans_sf"/>
</dbReference>
<evidence type="ECO:0000313" key="11">
    <source>
        <dbReference type="EMBL" id="ARD84591.1"/>
    </source>
</evidence>
<dbReference type="Gene3D" id="1.20.1250.20">
    <property type="entry name" value="MFS general substrate transporter like domains"/>
    <property type="match status" value="2"/>
</dbReference>